<evidence type="ECO:0000313" key="12">
    <source>
        <dbReference type="Proteomes" id="UP000694680"/>
    </source>
</evidence>
<evidence type="ECO:0000256" key="7">
    <source>
        <dbReference type="ARBA" id="ARBA00023180"/>
    </source>
</evidence>
<dbReference type="Gene3D" id="2.60.40.10">
    <property type="entry name" value="Immunoglobulins"/>
    <property type="match status" value="2"/>
</dbReference>
<dbReference type="Proteomes" id="UP000694680">
    <property type="component" value="Chromosome 10"/>
</dbReference>
<feature type="transmembrane region" description="Helical" evidence="8">
    <location>
        <begin position="244"/>
        <end position="270"/>
    </location>
</feature>
<dbReference type="InterPro" id="IPR013106">
    <property type="entry name" value="Ig_V-set"/>
</dbReference>
<proteinExistence type="predicted"/>
<evidence type="ECO:0000256" key="4">
    <source>
        <dbReference type="ARBA" id="ARBA00022859"/>
    </source>
</evidence>
<keyword evidence="12" id="KW-1185">Reference proteome</keyword>
<dbReference type="PANTHER" id="PTHR19433:SF133">
    <property type="entry name" value="IMMUNE-TYPE RECEPTOR 5 PRECURSOR-RELATED"/>
    <property type="match status" value="1"/>
</dbReference>
<evidence type="ECO:0000256" key="2">
    <source>
        <dbReference type="ARBA" id="ARBA00022475"/>
    </source>
</evidence>
<dbReference type="AlphaFoldDB" id="A0A8C5HDT7"/>
<dbReference type="SMART" id="SM00406">
    <property type="entry name" value="IGv"/>
    <property type="match status" value="1"/>
</dbReference>
<dbReference type="InterPro" id="IPR036179">
    <property type="entry name" value="Ig-like_dom_sf"/>
</dbReference>
<dbReference type="InterPro" id="IPR003599">
    <property type="entry name" value="Ig_sub"/>
</dbReference>
<evidence type="ECO:0000256" key="9">
    <source>
        <dbReference type="SAM" id="SignalP"/>
    </source>
</evidence>
<dbReference type="PANTHER" id="PTHR19433">
    <property type="entry name" value="T-CELL RECEPTOR ALPHA CHAIN V REGION-RELATED"/>
    <property type="match status" value="1"/>
</dbReference>
<dbReference type="PROSITE" id="PS50835">
    <property type="entry name" value="IG_LIKE"/>
    <property type="match status" value="1"/>
</dbReference>
<feature type="domain" description="Ig-like" evidence="10">
    <location>
        <begin position="126"/>
        <end position="220"/>
    </location>
</feature>
<reference evidence="11" key="2">
    <citation type="submission" date="2025-08" db="UniProtKB">
        <authorList>
            <consortium name="Ensembl"/>
        </authorList>
    </citation>
    <scope>IDENTIFICATION</scope>
</reference>
<sequence>MYCIQFVLLIFFLIFSKKKRKRGSIVHFQIKTVHVKQDVALTCAYQEPSNIFWIRIILGHWPEFLGGTKVPARSDHITTKQEPGTFVLRISEAKLNDTGLYYCVKNEWLNWTFVTGHFIKVKETESDISSIIQEPPTVYPGVQTSVKCSLLSNSENKMCSNNPAFYWFKSALNKSHPSFIYTHNDGGEDCHSSLRTPSAQRCFYSFSRNFSDAGIYHCAVAACGHILWGQGTHLNTEDLHEQRLHLSITVLCLICAALIITVIVLVYCICSMKKKTCSSSVNSKINFIFFQGDEDPQVYSASVFNKTSWQQGRIYTVVVFQQTSTCKLNDPLKKAVFSLKQI</sequence>
<evidence type="ECO:0000313" key="11">
    <source>
        <dbReference type="Ensembl" id="ENSGWIP00000044121.1"/>
    </source>
</evidence>
<dbReference type="InterPro" id="IPR052051">
    <property type="entry name" value="TCR_complex_component"/>
</dbReference>
<keyword evidence="8" id="KW-0812">Transmembrane</keyword>
<name>A0A8C5HDT7_GOUWI</name>
<dbReference type="GO" id="GO:0009617">
    <property type="term" value="P:response to bacterium"/>
    <property type="evidence" value="ECO:0007669"/>
    <property type="project" value="TreeGrafter"/>
</dbReference>
<dbReference type="SMART" id="SM00409">
    <property type="entry name" value="IG"/>
    <property type="match status" value="2"/>
</dbReference>
<dbReference type="GO" id="GO:0005886">
    <property type="term" value="C:plasma membrane"/>
    <property type="evidence" value="ECO:0007669"/>
    <property type="project" value="UniProtKB-SubCell"/>
</dbReference>
<accession>A0A8C5HDT7</accession>
<dbReference type="GO" id="GO:0002376">
    <property type="term" value="P:immune system process"/>
    <property type="evidence" value="ECO:0007669"/>
    <property type="project" value="UniProtKB-KW"/>
</dbReference>
<keyword evidence="4" id="KW-0391">Immunity</keyword>
<keyword evidence="8" id="KW-1133">Transmembrane helix</keyword>
<keyword evidence="6" id="KW-1015">Disulfide bond</keyword>
<keyword evidence="2" id="KW-1003">Cell membrane</keyword>
<reference evidence="11" key="1">
    <citation type="submission" date="2020-06" db="EMBL/GenBank/DDBJ databases">
        <authorList>
            <consortium name="Wellcome Sanger Institute Data Sharing"/>
        </authorList>
    </citation>
    <scope>NUCLEOTIDE SEQUENCE [LARGE SCALE GENOMIC DNA]</scope>
</reference>
<dbReference type="SUPFAM" id="SSF48726">
    <property type="entry name" value="Immunoglobulin"/>
    <property type="match status" value="2"/>
</dbReference>
<organism evidence="11 12">
    <name type="scientific">Gouania willdenowi</name>
    <name type="common">Blunt-snouted clingfish</name>
    <name type="synonym">Lepadogaster willdenowi</name>
    <dbReference type="NCBI Taxonomy" id="441366"/>
    <lineage>
        <taxon>Eukaryota</taxon>
        <taxon>Metazoa</taxon>
        <taxon>Chordata</taxon>
        <taxon>Craniata</taxon>
        <taxon>Vertebrata</taxon>
        <taxon>Euteleostomi</taxon>
        <taxon>Actinopterygii</taxon>
        <taxon>Neopterygii</taxon>
        <taxon>Teleostei</taxon>
        <taxon>Neoteleostei</taxon>
        <taxon>Acanthomorphata</taxon>
        <taxon>Ovalentaria</taxon>
        <taxon>Blenniimorphae</taxon>
        <taxon>Blenniiformes</taxon>
        <taxon>Gobiesocoidei</taxon>
        <taxon>Gobiesocidae</taxon>
        <taxon>Gobiesocinae</taxon>
        <taxon>Gouania</taxon>
    </lineage>
</organism>
<comment type="subcellular location">
    <subcellularLocation>
        <location evidence="1">Cell membrane</location>
    </subcellularLocation>
</comment>
<evidence type="ECO:0000259" key="10">
    <source>
        <dbReference type="PROSITE" id="PS50835"/>
    </source>
</evidence>
<feature type="chain" id="PRO_5034944541" description="Ig-like domain-containing protein" evidence="9">
    <location>
        <begin position="24"/>
        <end position="342"/>
    </location>
</feature>
<keyword evidence="3 9" id="KW-0732">Signal</keyword>
<reference evidence="11" key="3">
    <citation type="submission" date="2025-09" db="UniProtKB">
        <authorList>
            <consortium name="Ensembl"/>
        </authorList>
    </citation>
    <scope>IDENTIFICATION</scope>
</reference>
<evidence type="ECO:0000256" key="8">
    <source>
        <dbReference type="SAM" id="Phobius"/>
    </source>
</evidence>
<keyword evidence="7" id="KW-0325">Glycoprotein</keyword>
<dbReference type="Ensembl" id="ENSGWIT00000047836.1">
    <property type="protein sequence ID" value="ENSGWIP00000044121.1"/>
    <property type="gene ID" value="ENSGWIG00000021967.1"/>
</dbReference>
<evidence type="ECO:0000256" key="1">
    <source>
        <dbReference type="ARBA" id="ARBA00004236"/>
    </source>
</evidence>
<evidence type="ECO:0000256" key="6">
    <source>
        <dbReference type="ARBA" id="ARBA00023157"/>
    </source>
</evidence>
<dbReference type="InterPro" id="IPR007110">
    <property type="entry name" value="Ig-like_dom"/>
</dbReference>
<keyword evidence="5 8" id="KW-0472">Membrane</keyword>
<protein>
    <recommendedName>
        <fullName evidence="10">Ig-like domain-containing protein</fullName>
    </recommendedName>
</protein>
<evidence type="ECO:0000256" key="3">
    <source>
        <dbReference type="ARBA" id="ARBA00022729"/>
    </source>
</evidence>
<evidence type="ECO:0000256" key="5">
    <source>
        <dbReference type="ARBA" id="ARBA00023136"/>
    </source>
</evidence>
<dbReference type="InterPro" id="IPR013783">
    <property type="entry name" value="Ig-like_fold"/>
</dbReference>
<feature type="signal peptide" evidence="9">
    <location>
        <begin position="1"/>
        <end position="23"/>
    </location>
</feature>